<proteinExistence type="predicted"/>
<name>A0A8X6L7U4_TRICU</name>
<reference evidence="1" key="1">
    <citation type="submission" date="2020-07" db="EMBL/GenBank/DDBJ databases">
        <title>Multicomponent nature underlies the extraordinary mechanical properties of spider dragline silk.</title>
        <authorList>
            <person name="Kono N."/>
            <person name="Nakamura H."/>
            <person name="Mori M."/>
            <person name="Yoshida Y."/>
            <person name="Ohtoshi R."/>
            <person name="Malay A.D."/>
            <person name="Moran D.A.P."/>
            <person name="Tomita M."/>
            <person name="Numata K."/>
            <person name="Arakawa K."/>
        </authorList>
    </citation>
    <scope>NUCLEOTIDE SEQUENCE</scope>
</reference>
<evidence type="ECO:0000313" key="2">
    <source>
        <dbReference type="Proteomes" id="UP000887116"/>
    </source>
</evidence>
<organism evidence="1 2">
    <name type="scientific">Trichonephila clavata</name>
    <name type="common">Joro spider</name>
    <name type="synonym">Nephila clavata</name>
    <dbReference type="NCBI Taxonomy" id="2740835"/>
    <lineage>
        <taxon>Eukaryota</taxon>
        <taxon>Metazoa</taxon>
        <taxon>Ecdysozoa</taxon>
        <taxon>Arthropoda</taxon>
        <taxon>Chelicerata</taxon>
        <taxon>Arachnida</taxon>
        <taxon>Araneae</taxon>
        <taxon>Araneomorphae</taxon>
        <taxon>Entelegynae</taxon>
        <taxon>Araneoidea</taxon>
        <taxon>Nephilidae</taxon>
        <taxon>Trichonephila</taxon>
    </lineage>
</organism>
<dbReference type="AlphaFoldDB" id="A0A8X6L7U4"/>
<comment type="caution">
    <text evidence="1">The sequence shown here is derived from an EMBL/GenBank/DDBJ whole genome shotgun (WGS) entry which is preliminary data.</text>
</comment>
<evidence type="ECO:0000313" key="1">
    <source>
        <dbReference type="EMBL" id="GFQ99709.1"/>
    </source>
</evidence>
<dbReference type="Proteomes" id="UP000887116">
    <property type="component" value="Unassembled WGS sequence"/>
</dbReference>
<accession>A0A8X6L7U4</accession>
<sequence>MKGEKNLKNWCPPSTVQNEITVILLDGRKKRFRIKRAFSSIENYSPQNNGVLGILNRVTEERKKDLSPSLAKENNVRILS</sequence>
<gene>
    <name evidence="1" type="ORF">TNCT_376981</name>
</gene>
<dbReference type="EMBL" id="BMAO01015150">
    <property type="protein sequence ID" value="GFQ99709.1"/>
    <property type="molecule type" value="Genomic_DNA"/>
</dbReference>
<protein>
    <submittedName>
        <fullName evidence="1">Uncharacterized protein</fullName>
    </submittedName>
</protein>
<keyword evidence="2" id="KW-1185">Reference proteome</keyword>